<evidence type="ECO:0008006" key="4">
    <source>
        <dbReference type="Google" id="ProtNLM"/>
    </source>
</evidence>
<name>A0A6B0TWS2_9RHOB</name>
<evidence type="ECO:0000313" key="2">
    <source>
        <dbReference type="EMBL" id="MXU66175.1"/>
    </source>
</evidence>
<protein>
    <recommendedName>
        <fullName evidence="4">Sulfotransferase domain-containing protein</fullName>
    </recommendedName>
</protein>
<accession>A0A6B0TWS2</accession>
<feature type="compositionally biased region" description="Basic and acidic residues" evidence="1">
    <location>
        <begin position="254"/>
        <end position="275"/>
    </location>
</feature>
<keyword evidence="3" id="KW-1185">Reference proteome</keyword>
<gene>
    <name evidence="2" type="ORF">GSH16_12025</name>
</gene>
<proteinExistence type="predicted"/>
<dbReference type="EMBL" id="WUWG01000005">
    <property type="protein sequence ID" value="MXU66175.1"/>
    <property type="molecule type" value="Genomic_DNA"/>
</dbReference>
<comment type="caution">
    <text evidence="2">The sequence shown here is derived from an EMBL/GenBank/DDBJ whole genome shotgun (WGS) entry which is preliminary data.</text>
</comment>
<dbReference type="SUPFAM" id="SSF52540">
    <property type="entry name" value="P-loop containing nucleoside triphosphate hydrolases"/>
    <property type="match status" value="1"/>
</dbReference>
<dbReference type="InterPro" id="IPR027417">
    <property type="entry name" value="P-loop_NTPase"/>
</dbReference>
<feature type="region of interest" description="Disordered" evidence="1">
    <location>
        <begin position="249"/>
        <end position="275"/>
    </location>
</feature>
<reference evidence="2 3" key="1">
    <citation type="submission" date="2019-12" db="EMBL/GenBank/DDBJ databases">
        <title>Strain KN286 was isolated from seawater, which was collected from Caroline Seamount in the tropical western Pacific.</title>
        <authorList>
            <person name="Wang Q."/>
        </authorList>
    </citation>
    <scope>NUCLEOTIDE SEQUENCE [LARGE SCALE GENOMIC DNA]</scope>
    <source>
        <strain evidence="2 3">KN286</strain>
    </source>
</reference>
<organism evidence="2 3">
    <name type="scientific">Oceanomicrobium pacificus</name>
    <dbReference type="NCBI Taxonomy" id="2692916"/>
    <lineage>
        <taxon>Bacteria</taxon>
        <taxon>Pseudomonadati</taxon>
        <taxon>Pseudomonadota</taxon>
        <taxon>Alphaproteobacteria</taxon>
        <taxon>Rhodobacterales</taxon>
        <taxon>Paracoccaceae</taxon>
        <taxon>Oceanomicrobium</taxon>
    </lineage>
</organism>
<dbReference type="Gene3D" id="3.40.50.300">
    <property type="entry name" value="P-loop containing nucleotide triphosphate hydrolases"/>
    <property type="match status" value="1"/>
</dbReference>
<dbReference type="Proteomes" id="UP000436016">
    <property type="component" value="Unassembled WGS sequence"/>
</dbReference>
<evidence type="ECO:0000256" key="1">
    <source>
        <dbReference type="SAM" id="MobiDB-lite"/>
    </source>
</evidence>
<evidence type="ECO:0000313" key="3">
    <source>
        <dbReference type="Proteomes" id="UP000436016"/>
    </source>
</evidence>
<dbReference type="RefSeq" id="WP_160855431.1">
    <property type="nucleotide sequence ID" value="NZ_WUWG01000005.1"/>
</dbReference>
<dbReference type="AlphaFoldDB" id="A0A6B0TWS2"/>
<sequence>MQPLVYISYGMTKCGSTFAFELVRTGLERAGIDQSPLPAGCGAQGSKINFISHVSDDEVAALAAEAARRGGPVAVKTHTRPDPPLAALLRQGRAVGHAAIRDPRDMALSMMDHGARAQRDGRPAFSEITDLDAARNGIRNQCDSLTGWLALPGMVPLPFGRLVGHSTAVLQGAFAQLGLPMTDAEADATVAQVLDTRFIQFNRGRQDRWRTDMAPLEAQAFGAEFAPLFDLLDRSAGLDYPIATPVLGAGESLRLPERQEPDRPERAPAQQETDR</sequence>